<name>A0A061ECQ3_THECC</name>
<evidence type="ECO:0000313" key="6">
    <source>
        <dbReference type="Proteomes" id="UP000026915"/>
    </source>
</evidence>
<feature type="domain" description="Ubiquitin-like protease family profile" evidence="4">
    <location>
        <begin position="1"/>
        <end position="146"/>
    </location>
</feature>
<dbReference type="PROSITE" id="PS50600">
    <property type="entry name" value="ULP_PROTEASE"/>
    <property type="match status" value="1"/>
</dbReference>
<dbReference type="Gramene" id="EOY02755">
    <property type="protein sequence ID" value="EOY02755"/>
    <property type="gene ID" value="TCM_017153"/>
</dbReference>
<evidence type="ECO:0000256" key="2">
    <source>
        <dbReference type="ARBA" id="ARBA00022670"/>
    </source>
</evidence>
<accession>A0A061ECQ3</accession>
<gene>
    <name evidence="5" type="ORF">TCM_017153</name>
</gene>
<dbReference type="GO" id="GO:0006508">
    <property type="term" value="P:proteolysis"/>
    <property type="evidence" value="ECO:0007669"/>
    <property type="project" value="UniProtKB-KW"/>
</dbReference>
<dbReference type="Pfam" id="PF02902">
    <property type="entry name" value="Peptidase_C48"/>
    <property type="match status" value="1"/>
</dbReference>
<organism evidence="5 6">
    <name type="scientific">Theobroma cacao</name>
    <name type="common">Cacao</name>
    <name type="synonym">Cocoa</name>
    <dbReference type="NCBI Taxonomy" id="3641"/>
    <lineage>
        <taxon>Eukaryota</taxon>
        <taxon>Viridiplantae</taxon>
        <taxon>Streptophyta</taxon>
        <taxon>Embryophyta</taxon>
        <taxon>Tracheophyta</taxon>
        <taxon>Spermatophyta</taxon>
        <taxon>Magnoliopsida</taxon>
        <taxon>eudicotyledons</taxon>
        <taxon>Gunneridae</taxon>
        <taxon>Pentapetalae</taxon>
        <taxon>rosids</taxon>
        <taxon>malvids</taxon>
        <taxon>Malvales</taxon>
        <taxon>Malvaceae</taxon>
        <taxon>Byttnerioideae</taxon>
        <taxon>Theobroma</taxon>
    </lineage>
</organism>
<dbReference type="Gene3D" id="3.40.395.10">
    <property type="entry name" value="Adenoviral Proteinase, Chain A"/>
    <property type="match status" value="1"/>
</dbReference>
<dbReference type="InterPro" id="IPR038765">
    <property type="entry name" value="Papain-like_cys_pep_sf"/>
</dbReference>
<evidence type="ECO:0000256" key="3">
    <source>
        <dbReference type="ARBA" id="ARBA00022801"/>
    </source>
</evidence>
<dbReference type="eggNOG" id="ENOG502SV2H">
    <property type="taxonomic scope" value="Eukaryota"/>
</dbReference>
<keyword evidence="6" id="KW-1185">Reference proteome</keyword>
<reference evidence="5 6" key="1">
    <citation type="journal article" date="2013" name="Genome Biol.">
        <title>The genome sequence of the most widely cultivated cacao type and its use to identify candidate genes regulating pod color.</title>
        <authorList>
            <person name="Motamayor J.C."/>
            <person name="Mockaitis K."/>
            <person name="Schmutz J."/>
            <person name="Haiminen N."/>
            <person name="Iii D.L."/>
            <person name="Cornejo O."/>
            <person name="Findley S.D."/>
            <person name="Zheng P."/>
            <person name="Utro F."/>
            <person name="Royaert S."/>
            <person name="Saski C."/>
            <person name="Jenkins J."/>
            <person name="Podicheti R."/>
            <person name="Zhao M."/>
            <person name="Scheffler B.E."/>
            <person name="Stack J.C."/>
            <person name="Feltus F.A."/>
            <person name="Mustiga G.M."/>
            <person name="Amores F."/>
            <person name="Phillips W."/>
            <person name="Marelli J.P."/>
            <person name="May G.D."/>
            <person name="Shapiro H."/>
            <person name="Ma J."/>
            <person name="Bustamante C.D."/>
            <person name="Schnell R.J."/>
            <person name="Main D."/>
            <person name="Gilbert D."/>
            <person name="Parida L."/>
            <person name="Kuhn D.N."/>
        </authorList>
    </citation>
    <scope>NUCLEOTIDE SEQUENCE [LARGE SCALE GENOMIC DNA]</scope>
    <source>
        <strain evidence="6">cv. Matina 1-6</strain>
    </source>
</reference>
<dbReference type="InParanoid" id="A0A061ECQ3"/>
<keyword evidence="2" id="KW-0645">Protease</keyword>
<sequence>MLHRKFPIEDARATMQIQDELRGYVESERPTYAKKWEDVDFILEPCNVGGHWVVAKIDLMRWTIKVLDSARTSNAKDNKALVGQMTPLTTMMPFICHQASYFNNIRRKRRDLTPMPLDIHLPKAKVHQQNDSASCGMFMIWYMDHILQSEKIRIKQNMIAKMCRQYALEIFSNNYESKL</sequence>
<evidence type="ECO:0000256" key="1">
    <source>
        <dbReference type="ARBA" id="ARBA00005234"/>
    </source>
</evidence>
<evidence type="ECO:0000313" key="5">
    <source>
        <dbReference type="EMBL" id="EOY02755.1"/>
    </source>
</evidence>
<dbReference type="SUPFAM" id="SSF54001">
    <property type="entry name" value="Cysteine proteinases"/>
    <property type="match status" value="1"/>
</dbReference>
<comment type="similarity">
    <text evidence="1">Belongs to the peptidase C48 family.</text>
</comment>
<keyword evidence="3" id="KW-0378">Hydrolase</keyword>
<dbReference type="GO" id="GO:0008234">
    <property type="term" value="F:cysteine-type peptidase activity"/>
    <property type="evidence" value="ECO:0007669"/>
    <property type="project" value="InterPro"/>
</dbReference>
<proteinExistence type="inferred from homology"/>
<dbReference type="InterPro" id="IPR003653">
    <property type="entry name" value="Peptidase_C48_C"/>
</dbReference>
<dbReference type="Proteomes" id="UP000026915">
    <property type="component" value="Chromosome 4"/>
</dbReference>
<protein>
    <recommendedName>
        <fullName evidence="4">Ubiquitin-like protease family profile domain-containing protein</fullName>
    </recommendedName>
</protein>
<dbReference type="AlphaFoldDB" id="A0A061ECQ3"/>
<dbReference type="EMBL" id="CM001882">
    <property type="protein sequence ID" value="EOY02755.1"/>
    <property type="molecule type" value="Genomic_DNA"/>
</dbReference>
<evidence type="ECO:0000259" key="4">
    <source>
        <dbReference type="PROSITE" id="PS50600"/>
    </source>
</evidence>
<dbReference type="HOGENOM" id="CLU_120224_0_0_1"/>